<dbReference type="Pfam" id="PF20431">
    <property type="entry name" value="E_motif"/>
    <property type="match status" value="1"/>
</dbReference>
<feature type="repeat" description="PPR" evidence="3">
    <location>
        <begin position="107"/>
        <end position="141"/>
    </location>
</feature>
<keyword evidence="6" id="KW-1185">Reference proteome</keyword>
<protein>
    <recommendedName>
        <fullName evidence="4">DYW domain-containing protein</fullName>
    </recommendedName>
</protein>
<gene>
    <name evidence="5" type="ORF">TAV2_LOCUS18360</name>
</gene>
<dbReference type="PANTHER" id="PTHR47926">
    <property type="entry name" value="PENTATRICOPEPTIDE REPEAT-CONTAINING PROTEIN"/>
    <property type="match status" value="1"/>
</dbReference>
<comment type="similarity">
    <text evidence="1">Belongs to the PPR family. PCMP-H subfamily.</text>
</comment>
<dbReference type="GO" id="GO:0003723">
    <property type="term" value="F:RNA binding"/>
    <property type="evidence" value="ECO:0007669"/>
    <property type="project" value="InterPro"/>
</dbReference>
<dbReference type="InterPro" id="IPR046848">
    <property type="entry name" value="E_motif"/>
</dbReference>
<evidence type="ECO:0000256" key="1">
    <source>
        <dbReference type="ARBA" id="ARBA00006643"/>
    </source>
</evidence>
<proteinExistence type="inferred from homology"/>
<evidence type="ECO:0000313" key="5">
    <source>
        <dbReference type="EMBL" id="CAH2068728.1"/>
    </source>
</evidence>
<sequence length="277" mass="31352">MVEANSRPNKYTYPPLLKACAMLGAIEEGVQIHAHVVKHGLRGDGYIKSAKIQMYTLHGRVLDAQKVLGDGGDSDVVCWNAMVDGKHGDVELGERVGKILLKLEPENSGRYALLSNIYAKAGRWEDVANLRKLMKQTGVKTSTGKSTIDVGGSVHEFKMGDGSHPQMQEIYLMLQKIMEKIRLEGYEPNTSQVLFEIEEEEKETELRYHSEKLAIAFGLLNTAPGMTIRVVKNLRVCEDCHEATKLISKVYNREIIMRDRTRYHHFRNGICSCRDFW</sequence>
<dbReference type="Pfam" id="PF14432">
    <property type="entry name" value="DYW_deaminase"/>
    <property type="match status" value="1"/>
</dbReference>
<name>A0AAU9SQ65_THLAR</name>
<keyword evidence="2" id="KW-0677">Repeat</keyword>
<dbReference type="Gene3D" id="1.25.40.10">
    <property type="entry name" value="Tetratricopeptide repeat domain"/>
    <property type="match status" value="1"/>
</dbReference>
<organism evidence="5 6">
    <name type="scientific">Thlaspi arvense</name>
    <name type="common">Field penny-cress</name>
    <dbReference type="NCBI Taxonomy" id="13288"/>
    <lineage>
        <taxon>Eukaryota</taxon>
        <taxon>Viridiplantae</taxon>
        <taxon>Streptophyta</taxon>
        <taxon>Embryophyta</taxon>
        <taxon>Tracheophyta</taxon>
        <taxon>Spermatophyta</taxon>
        <taxon>Magnoliopsida</taxon>
        <taxon>eudicotyledons</taxon>
        <taxon>Gunneridae</taxon>
        <taxon>Pentapetalae</taxon>
        <taxon>rosids</taxon>
        <taxon>malvids</taxon>
        <taxon>Brassicales</taxon>
        <taxon>Brassicaceae</taxon>
        <taxon>Thlaspideae</taxon>
        <taxon>Thlaspi</taxon>
    </lineage>
</organism>
<dbReference type="PROSITE" id="PS51375">
    <property type="entry name" value="PPR"/>
    <property type="match status" value="1"/>
</dbReference>
<feature type="domain" description="DYW" evidence="4">
    <location>
        <begin position="185"/>
        <end position="277"/>
    </location>
</feature>
<evidence type="ECO:0000313" key="6">
    <source>
        <dbReference type="Proteomes" id="UP000836841"/>
    </source>
</evidence>
<dbReference type="EMBL" id="CAJVSB020000851">
    <property type="protein sequence ID" value="CAH2068728.1"/>
    <property type="molecule type" value="Genomic_DNA"/>
</dbReference>
<evidence type="ECO:0000256" key="2">
    <source>
        <dbReference type="ARBA" id="ARBA00022737"/>
    </source>
</evidence>
<accession>A0AAU9SQ65</accession>
<dbReference type="AlphaFoldDB" id="A0AAU9SQ65"/>
<dbReference type="Proteomes" id="UP000836841">
    <property type="component" value="Unassembled WGS sequence"/>
</dbReference>
<evidence type="ECO:0000256" key="3">
    <source>
        <dbReference type="PROSITE-ProRule" id="PRU00708"/>
    </source>
</evidence>
<dbReference type="InterPro" id="IPR046960">
    <property type="entry name" value="PPR_At4g14850-like_plant"/>
</dbReference>
<dbReference type="GO" id="GO:0009451">
    <property type="term" value="P:RNA modification"/>
    <property type="evidence" value="ECO:0007669"/>
    <property type="project" value="InterPro"/>
</dbReference>
<dbReference type="PANTHER" id="PTHR47926:SF436">
    <property type="entry name" value="PENTATRICOPEPTIDE REPEAT-CONTAINING PROTEIN ELI1, CHLOROPLASTIC-LIKE ISOFORM X2"/>
    <property type="match status" value="1"/>
</dbReference>
<dbReference type="InterPro" id="IPR011990">
    <property type="entry name" value="TPR-like_helical_dom_sf"/>
</dbReference>
<reference evidence="5 6" key="1">
    <citation type="submission" date="2022-03" db="EMBL/GenBank/DDBJ databases">
        <authorList>
            <person name="Nunn A."/>
            <person name="Chopra R."/>
            <person name="Nunn A."/>
            <person name="Contreras Garrido A."/>
        </authorList>
    </citation>
    <scope>NUCLEOTIDE SEQUENCE [LARGE SCALE GENOMIC DNA]</scope>
</reference>
<evidence type="ECO:0000259" key="4">
    <source>
        <dbReference type="Pfam" id="PF14432"/>
    </source>
</evidence>
<dbReference type="InterPro" id="IPR032867">
    <property type="entry name" value="DYW_dom"/>
</dbReference>
<comment type="caution">
    <text evidence="5">The sequence shown here is derived from an EMBL/GenBank/DDBJ whole genome shotgun (WGS) entry which is preliminary data.</text>
</comment>
<dbReference type="InterPro" id="IPR002885">
    <property type="entry name" value="PPR_rpt"/>
</dbReference>
<dbReference type="GO" id="GO:0008270">
    <property type="term" value="F:zinc ion binding"/>
    <property type="evidence" value="ECO:0007669"/>
    <property type="project" value="InterPro"/>
</dbReference>